<gene>
    <name evidence="11" type="ORF">SAMN02583745_00572</name>
</gene>
<dbReference type="RefSeq" id="WP_093317654.1">
    <property type="nucleotide sequence ID" value="NZ_FOHV01000003.1"/>
</dbReference>
<reference evidence="12" key="1">
    <citation type="submission" date="2016-10" db="EMBL/GenBank/DDBJ databases">
        <authorList>
            <person name="Varghese N."/>
            <person name="Submissions S."/>
        </authorList>
    </citation>
    <scope>NUCLEOTIDE SEQUENCE [LARGE SCALE GENOMIC DNA]</scope>
    <source>
        <strain evidence="12">DSM 18579</strain>
    </source>
</reference>
<feature type="compositionally biased region" description="Basic and acidic residues" evidence="9">
    <location>
        <begin position="24"/>
        <end position="34"/>
    </location>
</feature>
<dbReference type="NCBIfam" id="TIGR03824">
    <property type="entry name" value="FlgM_jcvi"/>
    <property type="match status" value="1"/>
</dbReference>
<keyword evidence="3" id="KW-0678">Repressor</keyword>
<sequence>MALDSIDNSTIKLASTITAARAHAPSENDKDAKKVSTPGKSSESASEVKISGGALSIKSSDNDINIEKVEQIKLAIQNGQLTMDASKIADGLIADLNSGFSA</sequence>
<dbReference type="InterPro" id="IPR007412">
    <property type="entry name" value="FlgM"/>
</dbReference>
<dbReference type="GO" id="GO:0044781">
    <property type="term" value="P:bacterial-type flagellum organization"/>
    <property type="evidence" value="ECO:0007669"/>
    <property type="project" value="UniProtKB-KW"/>
</dbReference>
<evidence type="ECO:0000313" key="11">
    <source>
        <dbReference type="EMBL" id="SES80433.1"/>
    </source>
</evidence>
<dbReference type="GO" id="GO:0045892">
    <property type="term" value="P:negative regulation of DNA-templated transcription"/>
    <property type="evidence" value="ECO:0007669"/>
    <property type="project" value="InterPro"/>
</dbReference>
<evidence type="ECO:0000256" key="6">
    <source>
        <dbReference type="ARBA" id="ARBA00023163"/>
    </source>
</evidence>
<evidence type="ECO:0000256" key="5">
    <source>
        <dbReference type="ARBA" id="ARBA00023015"/>
    </source>
</evidence>
<name>A0A1H9ZHY6_9GAMM</name>
<evidence type="ECO:0000256" key="1">
    <source>
        <dbReference type="ARBA" id="ARBA00005322"/>
    </source>
</evidence>
<evidence type="ECO:0000256" key="4">
    <source>
        <dbReference type="ARBA" id="ARBA00022795"/>
    </source>
</evidence>
<dbReference type="InterPro" id="IPR035890">
    <property type="entry name" value="Anti-sigma-28_factor_FlgM_sf"/>
</dbReference>
<protein>
    <recommendedName>
        <fullName evidence="2">Negative regulator of flagellin synthesis</fullName>
    </recommendedName>
    <alternativeName>
        <fullName evidence="8">Anti-sigma-28 factor</fullName>
    </alternativeName>
</protein>
<dbReference type="InterPro" id="IPR031316">
    <property type="entry name" value="FlgM_C"/>
</dbReference>
<comment type="function">
    <text evidence="7">Responsible for the coupling of flagellin expression to flagellar assembly by preventing expression of the flagellin genes when a component of the middle class of proteins is defective. It negatively regulates flagellar genes by inhibiting the activity of FliA by directly binding to FliA.</text>
</comment>
<dbReference type="OrthoDB" id="7062942at2"/>
<evidence type="ECO:0000256" key="9">
    <source>
        <dbReference type="SAM" id="MobiDB-lite"/>
    </source>
</evidence>
<evidence type="ECO:0000256" key="2">
    <source>
        <dbReference type="ARBA" id="ARBA00017823"/>
    </source>
</evidence>
<dbReference type="SUPFAM" id="SSF101498">
    <property type="entry name" value="Anti-sigma factor FlgM"/>
    <property type="match status" value="1"/>
</dbReference>
<keyword evidence="6" id="KW-0804">Transcription</keyword>
<evidence type="ECO:0000256" key="3">
    <source>
        <dbReference type="ARBA" id="ARBA00022491"/>
    </source>
</evidence>
<accession>A0A1H9ZHY6</accession>
<keyword evidence="4" id="KW-1005">Bacterial flagellum biogenesis</keyword>
<organism evidence="11 12">
    <name type="scientific">Thorsellia anophelis DSM 18579</name>
    <dbReference type="NCBI Taxonomy" id="1123402"/>
    <lineage>
        <taxon>Bacteria</taxon>
        <taxon>Pseudomonadati</taxon>
        <taxon>Pseudomonadota</taxon>
        <taxon>Gammaproteobacteria</taxon>
        <taxon>Enterobacterales</taxon>
        <taxon>Thorselliaceae</taxon>
        <taxon>Thorsellia</taxon>
    </lineage>
</organism>
<evidence type="ECO:0000256" key="7">
    <source>
        <dbReference type="ARBA" id="ARBA00024739"/>
    </source>
</evidence>
<evidence type="ECO:0000256" key="8">
    <source>
        <dbReference type="ARBA" id="ARBA00030117"/>
    </source>
</evidence>
<dbReference type="Pfam" id="PF04316">
    <property type="entry name" value="FlgM"/>
    <property type="match status" value="1"/>
</dbReference>
<proteinExistence type="inferred from homology"/>
<evidence type="ECO:0000313" key="12">
    <source>
        <dbReference type="Proteomes" id="UP000242642"/>
    </source>
</evidence>
<dbReference type="EMBL" id="FOHV01000003">
    <property type="protein sequence ID" value="SES80433.1"/>
    <property type="molecule type" value="Genomic_DNA"/>
</dbReference>
<feature type="domain" description="Anti-sigma-28 factor FlgM C-terminal" evidence="10">
    <location>
        <begin position="48"/>
        <end position="93"/>
    </location>
</feature>
<evidence type="ECO:0000259" key="10">
    <source>
        <dbReference type="Pfam" id="PF04316"/>
    </source>
</evidence>
<feature type="region of interest" description="Disordered" evidence="9">
    <location>
        <begin position="19"/>
        <end position="49"/>
    </location>
</feature>
<keyword evidence="5" id="KW-0805">Transcription regulation</keyword>
<dbReference type="Proteomes" id="UP000242642">
    <property type="component" value="Unassembled WGS sequence"/>
</dbReference>
<comment type="similarity">
    <text evidence="1">Belongs to the FlgM family.</text>
</comment>
<dbReference type="AlphaFoldDB" id="A0A1H9ZHY6"/>
<dbReference type="STRING" id="1123402.SAMN02583745_00572"/>
<keyword evidence="12" id="KW-1185">Reference proteome</keyword>